<sequence>PIAALAVNAAPIGGNPDVPQSESVTEPVVTEAVVAEPVVTEPTATEPVTLPSSEVKNNPEVSDKRTLDDRVQALKKEVKSLNRDLFILEEELLFPSSTQVAVFLSIDVGEFFKLDSVQLKIDDKVVANHLYTKRELGALKRGGVQRLYIGNVKSGEHELIATFRGPGPNNREYRRGTTVQFKKGSAAKFMELKIVDVTQKLQPEFVVKEWE</sequence>
<feature type="compositionally biased region" description="Polar residues" evidence="2">
    <location>
        <begin position="50"/>
        <end position="60"/>
    </location>
</feature>
<proteinExistence type="predicted"/>
<evidence type="ECO:0000256" key="2">
    <source>
        <dbReference type="SAM" id="MobiDB-lite"/>
    </source>
</evidence>
<dbReference type="AlphaFoldDB" id="A0A3B1A9X7"/>
<name>A0A3B1A9X7_9ZZZZ</name>
<organism evidence="3">
    <name type="scientific">hydrothermal vent metagenome</name>
    <dbReference type="NCBI Taxonomy" id="652676"/>
    <lineage>
        <taxon>unclassified sequences</taxon>
        <taxon>metagenomes</taxon>
        <taxon>ecological metagenomes</taxon>
    </lineage>
</organism>
<gene>
    <name evidence="3" type="ORF">MNBD_GAMMA19-440</name>
</gene>
<feature type="region of interest" description="Disordered" evidence="2">
    <location>
        <begin position="40"/>
        <end position="64"/>
    </location>
</feature>
<feature type="coiled-coil region" evidence="1">
    <location>
        <begin position="64"/>
        <end position="91"/>
    </location>
</feature>
<protein>
    <recommendedName>
        <fullName evidence="4">AraC family transcriptional regulator</fullName>
    </recommendedName>
</protein>
<feature type="compositionally biased region" description="Low complexity" evidence="2">
    <location>
        <begin position="40"/>
        <end position="49"/>
    </location>
</feature>
<feature type="non-terminal residue" evidence="3">
    <location>
        <position position="1"/>
    </location>
</feature>
<evidence type="ECO:0000313" key="3">
    <source>
        <dbReference type="EMBL" id="VAW95039.1"/>
    </source>
</evidence>
<evidence type="ECO:0000256" key="1">
    <source>
        <dbReference type="SAM" id="Coils"/>
    </source>
</evidence>
<keyword evidence="1" id="KW-0175">Coiled coil</keyword>
<evidence type="ECO:0008006" key="4">
    <source>
        <dbReference type="Google" id="ProtNLM"/>
    </source>
</evidence>
<reference evidence="3" key="1">
    <citation type="submission" date="2018-06" db="EMBL/GenBank/DDBJ databases">
        <authorList>
            <person name="Zhirakovskaya E."/>
        </authorList>
    </citation>
    <scope>NUCLEOTIDE SEQUENCE</scope>
</reference>
<dbReference type="EMBL" id="UOFV01000042">
    <property type="protein sequence ID" value="VAW95039.1"/>
    <property type="molecule type" value="Genomic_DNA"/>
</dbReference>
<accession>A0A3B1A9X7</accession>